<feature type="transmembrane region" description="Helical" evidence="2">
    <location>
        <begin position="203"/>
        <end position="225"/>
    </location>
</feature>
<name>A0A1H6EX33_9ACTN</name>
<feature type="transmembrane region" description="Helical" evidence="2">
    <location>
        <begin position="321"/>
        <end position="344"/>
    </location>
</feature>
<keyword evidence="2" id="KW-0472">Membrane</keyword>
<dbReference type="Proteomes" id="UP000236732">
    <property type="component" value="Unassembled WGS sequence"/>
</dbReference>
<evidence type="ECO:0000313" key="4">
    <source>
        <dbReference type="Proteomes" id="UP000236732"/>
    </source>
</evidence>
<dbReference type="PANTHER" id="PTHR24216">
    <property type="entry name" value="PAXILLIN-RELATED"/>
    <property type="match status" value="1"/>
</dbReference>
<evidence type="ECO:0000313" key="3">
    <source>
        <dbReference type="EMBL" id="SEH02418.1"/>
    </source>
</evidence>
<keyword evidence="2" id="KW-1133">Transmembrane helix</keyword>
<feature type="region of interest" description="Disordered" evidence="1">
    <location>
        <begin position="424"/>
        <end position="595"/>
    </location>
</feature>
<feature type="transmembrane region" description="Helical" evidence="2">
    <location>
        <begin position="171"/>
        <end position="191"/>
    </location>
</feature>
<feature type="compositionally biased region" description="Pro residues" evidence="1">
    <location>
        <begin position="58"/>
        <end position="69"/>
    </location>
</feature>
<feature type="compositionally biased region" description="Low complexity" evidence="1">
    <location>
        <begin position="470"/>
        <end position="485"/>
    </location>
</feature>
<evidence type="ECO:0008006" key="5">
    <source>
        <dbReference type="Google" id="ProtNLM"/>
    </source>
</evidence>
<organism evidence="3 4">
    <name type="scientific">Nonomuraea solani</name>
    <dbReference type="NCBI Taxonomy" id="1144553"/>
    <lineage>
        <taxon>Bacteria</taxon>
        <taxon>Bacillati</taxon>
        <taxon>Actinomycetota</taxon>
        <taxon>Actinomycetes</taxon>
        <taxon>Streptosporangiales</taxon>
        <taxon>Streptosporangiaceae</taxon>
        <taxon>Nonomuraea</taxon>
    </lineage>
</organism>
<dbReference type="Pfam" id="PF19590">
    <property type="entry name" value="TrbL_3"/>
    <property type="match status" value="1"/>
</dbReference>
<dbReference type="InterPro" id="IPR045782">
    <property type="entry name" value="TrbL_3"/>
</dbReference>
<keyword evidence="2" id="KW-0812">Transmembrane</keyword>
<evidence type="ECO:0000256" key="1">
    <source>
        <dbReference type="SAM" id="MobiDB-lite"/>
    </source>
</evidence>
<feature type="compositionally biased region" description="Pro residues" evidence="1">
    <location>
        <begin position="540"/>
        <end position="549"/>
    </location>
</feature>
<evidence type="ECO:0000256" key="2">
    <source>
        <dbReference type="SAM" id="Phobius"/>
    </source>
</evidence>
<accession>A0A1H6EX33</accession>
<feature type="transmembrane region" description="Helical" evidence="2">
    <location>
        <begin position="266"/>
        <end position="284"/>
    </location>
</feature>
<sequence>MTRHPPPRLHRAGMLLAIAWRGMARILTIIAITLTVTATSAAAEPEPPAPSPTANSQPAPPATPAPRPASTPTAPTGPMLTPPVQPIPSTEPTAPFSKPTPAPEPEQAGQAEECGWLDFGCKINRALNGWFGLIVTEAIQPAFQTVGTLLLSSPPPSMVARVQELSAHVRVVANALLALFVLAAGVIVMAYGSVQSSTTAAEVIPRVVVAAIGLNFSLTLCEYAIDLANGLVGALLEDGVDGRRAGDLLANKLANPLGQLQAPQMFLIWMIGLAVVMGLILAFIAIVRIALLLFLIIAAPLALLCHALPQTEHIARLWWRAFTGVLIMQVLQALVLILAFKVYFTDATDAFTTPASDPALAAVKPIVTRAIDALVLIGLLFILIKIPGWVARSVWQPSQPQLLGRLVKALIVYKTLGLAKTALTRSGKAARTATRNAPTTHQRQRRRPPGPAGGTRRGPAPPRPRGGPHGTQPTSGPTTTTGTPPVNTPTPAAPRGHQQLQLPLHLPPAASPSGSRRTGSAAARGRQLALPFPVTRAARPPTPPTPAPPTGRWIRPRPPWAQPMLPGMPTRPARPRQLQLRLDPPPRQTRRKDSQ</sequence>
<dbReference type="AlphaFoldDB" id="A0A1H6EX33"/>
<feature type="compositionally biased region" description="Low complexity" evidence="1">
    <location>
        <begin position="511"/>
        <end position="526"/>
    </location>
</feature>
<feature type="compositionally biased region" description="Low complexity" evidence="1">
    <location>
        <begin position="429"/>
        <end position="441"/>
    </location>
</feature>
<dbReference type="PANTHER" id="PTHR24216:SF65">
    <property type="entry name" value="PAXILLIN-LIKE PROTEIN 1"/>
    <property type="match status" value="1"/>
</dbReference>
<reference evidence="3 4" key="1">
    <citation type="submission" date="2016-10" db="EMBL/GenBank/DDBJ databases">
        <authorList>
            <person name="de Groot N.N."/>
        </authorList>
    </citation>
    <scope>NUCLEOTIDE SEQUENCE [LARGE SCALE GENOMIC DNA]</scope>
    <source>
        <strain evidence="3 4">CGMCC 4.7037</strain>
    </source>
</reference>
<protein>
    <recommendedName>
        <fullName evidence="5">TrbL/VirB6 plasmid conjugal transfer protein</fullName>
    </recommendedName>
</protein>
<feature type="transmembrane region" description="Helical" evidence="2">
    <location>
        <begin position="291"/>
        <end position="309"/>
    </location>
</feature>
<feature type="transmembrane region" description="Helical" evidence="2">
    <location>
        <begin position="373"/>
        <end position="391"/>
    </location>
</feature>
<keyword evidence="4" id="KW-1185">Reference proteome</keyword>
<feature type="region of interest" description="Disordered" evidence="1">
    <location>
        <begin position="42"/>
        <end position="110"/>
    </location>
</feature>
<dbReference type="EMBL" id="FNVT01000026">
    <property type="protein sequence ID" value="SEH02418.1"/>
    <property type="molecule type" value="Genomic_DNA"/>
</dbReference>
<proteinExistence type="predicted"/>
<gene>
    <name evidence="3" type="ORF">SAMN05444920_12676</name>
</gene>